<feature type="region of interest" description="Disordered" evidence="8">
    <location>
        <begin position="1293"/>
        <end position="1556"/>
    </location>
</feature>
<dbReference type="PROSITE" id="PS00107">
    <property type="entry name" value="PROTEIN_KINASE_ATP"/>
    <property type="match status" value="1"/>
</dbReference>
<dbReference type="PROSITE" id="PS00018">
    <property type="entry name" value="EF_HAND_1"/>
    <property type="match status" value="4"/>
</dbReference>
<dbReference type="InterPro" id="IPR000719">
    <property type="entry name" value="Prot_kinase_dom"/>
</dbReference>
<feature type="binding site" evidence="7">
    <location>
        <position position="487"/>
    </location>
    <ligand>
        <name>ATP</name>
        <dbReference type="ChEBI" id="CHEBI:30616"/>
    </ligand>
</feature>
<dbReference type="InterPro" id="IPR002048">
    <property type="entry name" value="EF_hand_dom"/>
</dbReference>
<feature type="compositionally biased region" description="Low complexity" evidence="8">
    <location>
        <begin position="1231"/>
        <end position="1249"/>
    </location>
</feature>
<feature type="compositionally biased region" description="Low complexity" evidence="8">
    <location>
        <begin position="32"/>
        <end position="42"/>
    </location>
</feature>
<dbReference type="Pfam" id="PF00069">
    <property type="entry name" value="Pkinase"/>
    <property type="match status" value="1"/>
</dbReference>
<dbReference type="Pfam" id="PF13499">
    <property type="entry name" value="EF-hand_7"/>
    <property type="match status" value="2"/>
</dbReference>
<dbReference type="GO" id="GO:0004683">
    <property type="term" value="F:calcium/calmodulin-dependent protein kinase activity"/>
    <property type="evidence" value="ECO:0000318"/>
    <property type="project" value="GO_Central"/>
</dbReference>
<dbReference type="SUPFAM" id="SSF56112">
    <property type="entry name" value="Protein kinase-like (PK-like)"/>
    <property type="match status" value="1"/>
</dbReference>
<sequence>MGLCLSKAPLGPPDSEHPADSAASLTVTKPTGSSPSALSASPGSAQLRAAALKTAWQTSARSLRASISKRGAKRSDSYKIAGLRGGAASPDEAQQQQQQQQQQQLQQLLQESGVDRDSAGGGNGGRASGSVGLRVSVGARVSPTNGNGGGGGATTNTGGALRVSPATQPQTPGAAPATRRASSSVLAGHGAPDGVSARTYSTSHGGAANGVAANANGARHNAAGAAAAAPAAAGPADCVVQSFCRPSEPMSDGAGLDGPDSFGPEELTSLPPPRSCPNCYTSESPSGAPGAGGVAAVPVDGSALGSVGGTRRSNSNLAATAPRDASVTGGTGRQAAARRGSAGGEAAWAAAQAALVVPPSPRPPAAVQPPASPATAAPPSPASAATAAAQKAQQKAAAAAAAAVAAPAAPVAAPAPAPNQQQDQHAAQKPAAAAAADTAPTWVLRPGPPVESAYELGDVLGKGSFGVVRRARHIASGAQVAIKTIKKSLLGAGDVAALRREVEILHHLSGHPHISQLLGVFEEPGQLHLVLELYQGGDLFDAIISVGRHSERAAADVMRTVLTAIAYCHAMGVAHRDIKPENFMLTAPPPPPETLPGGSLAALHADSLAALTAQLDAAAAAADPDLKGAVGARLKLIDFGLSVFCSDATPLSDTVGTSYYVAPEVLAKSYSRSADVWSAGVILHILLTGYAPFDGRNDQEILKAVQQGHLDLASDPIWSSISREAMAALTAMLDRDPQRRATADQLLAMPWFGRTAAACRAPCVPLPGVVSERMRRFARMNSFQKEARRVVAGLMRREEVAGLVAQFKSLDADGDGKLSVEELQAGLARQEMRNRASASGLVPAAVGGGSGAPGALTAEEMRQLVERSDLNGDGLLDESEFLGAALPTAVIARQAAAALAAAQQAAAAGGGAGGRGPGGVGGSRPGTSGASAARSDPGNPLAAAFAYFDADGSGYITVDELRSALAAHHPTGEGPDIRALLSRVDADSDGRISYAEFLTMMAAECMEEEVDLDQEEQEQDEGRSRSGQRRSKTLGGMLKLRGANAVGQRSRASSHHSHHSHHIQSPHAQSHKVHGNEQQWPAARGLTGHRSKKSGINTGALSGHHSHHSHRQQQQQQQQQQHGGGQSRPSTTQAQSGHSSRSQQRQSGRQPHGHSQHAEEQDDWFEDEEVLPADDTAASNTSSTSNTISNTRRQQQQQLLPGGAGARSGRSRGGQRVTLHMTPSQEERQAGAEVVAGPPAGAVAPAWGGRSRNGREDAGGPHGRHGHAAGAAAVGPHVRGVSAATSCGSTAVVPSLSGRLSPLDGTGWYDECKSPGGAEEEEGEGQSSGAGADGVGWGHDAAMAGAGGAGAAGGGEPLMQQLSVEDSGLSQMMAQQWQHQQQQQQQQQAAAGSPGTARRPPALILPAQAPVATQRSRRHSAANAIPGADAASAAGRAGAGGFSVVTGAATDRPPRCTPQPVLTPAPHSGEVLSSVPVVSGSPASASQASASQASAGRARGSQMQQLLLSQLGGDDAASSSGRRSMPASPAGNHDGGGGGSNWFYSPAASPSGRATAQRMLRNELAAASATTAAQYYGGGPAPARQPLTPEQLLMPAPPPSVQTGPIAAGSSARSRRQSTGSPAWPLTQPQLAGPHQGLGQTVSPLSPRLAAAFASTGGAGCDPSGRRQQTQHQHHGGVMLPPGACLDLSDQSPAALPHVRGSGGSTPRGRQQQQAQAQAPSHVPGQLQASPQHQDMLMAGGGGGRGGPSGGRGGYTSEPLPQLQLGGTGTSTVVGGRLATPALGAASSPRQPRPPSGAPLTPGAAGGVGGAGGRHGAGPLPPWGEEVDM</sequence>
<dbReference type="InterPro" id="IPR018247">
    <property type="entry name" value="EF_Hand_1_Ca_BS"/>
</dbReference>
<feature type="domain" description="EF-hand" evidence="10">
    <location>
        <begin position="856"/>
        <end position="891"/>
    </location>
</feature>
<feature type="compositionally biased region" description="Low complexity" evidence="8">
    <location>
        <begin position="1173"/>
        <end position="1200"/>
    </location>
</feature>
<feature type="compositionally biased region" description="Low complexity" evidence="8">
    <location>
        <begin position="1421"/>
        <end position="1436"/>
    </location>
</feature>
<evidence type="ECO:0000259" key="10">
    <source>
        <dbReference type="PROSITE" id="PS50222"/>
    </source>
</evidence>
<feature type="region of interest" description="Disordered" evidence="8">
    <location>
        <begin position="249"/>
        <end position="387"/>
    </location>
</feature>
<evidence type="ECO:0000259" key="9">
    <source>
        <dbReference type="PROSITE" id="PS50011"/>
    </source>
</evidence>
<dbReference type="FunFam" id="3.30.200.20:FF:000042">
    <property type="entry name" value="Aurora kinase A"/>
    <property type="match status" value="1"/>
</dbReference>
<dbReference type="KEGG" id="cre:CHLRE_10g418900v5"/>
<dbReference type="GO" id="GO:0005524">
    <property type="term" value="F:ATP binding"/>
    <property type="evidence" value="ECO:0007669"/>
    <property type="project" value="UniProtKB-UniRule"/>
</dbReference>
<feature type="compositionally biased region" description="Low complexity" evidence="8">
    <location>
        <begin position="1473"/>
        <end position="1513"/>
    </location>
</feature>
<feature type="region of interest" description="Disordered" evidence="8">
    <location>
        <begin position="908"/>
        <end position="936"/>
    </location>
</feature>
<feature type="domain" description="EF-hand" evidence="10">
    <location>
        <begin position="798"/>
        <end position="833"/>
    </location>
</feature>
<feature type="region of interest" description="Disordered" evidence="8">
    <location>
        <begin position="61"/>
        <end position="212"/>
    </location>
</feature>
<keyword evidence="1" id="KW-0723">Serine/threonine-protein kinase</keyword>
<feature type="compositionally biased region" description="Acidic residues" evidence="8">
    <location>
        <begin position="1009"/>
        <end position="1019"/>
    </location>
</feature>
<evidence type="ECO:0000256" key="3">
    <source>
        <dbReference type="ARBA" id="ARBA00022741"/>
    </source>
</evidence>
<dbReference type="Gene3D" id="1.10.510.10">
    <property type="entry name" value="Transferase(Phosphotransferase) domain 1"/>
    <property type="match status" value="1"/>
</dbReference>
<proteinExistence type="predicted"/>
<protein>
    <recommendedName>
        <fullName evidence="13">Non-specific serine/threonine protein kinase</fullName>
    </recommendedName>
</protein>
<feature type="compositionally biased region" description="Polar residues" evidence="8">
    <location>
        <begin position="1360"/>
        <end position="1370"/>
    </location>
</feature>
<evidence type="ECO:0000313" key="12">
    <source>
        <dbReference type="Proteomes" id="UP000006906"/>
    </source>
</evidence>
<reference evidence="11 12" key="1">
    <citation type="journal article" date="2007" name="Science">
        <title>The Chlamydomonas genome reveals the evolution of key animal and plant functions.</title>
        <authorList>
            <person name="Merchant S.S."/>
            <person name="Prochnik S.E."/>
            <person name="Vallon O."/>
            <person name="Harris E.H."/>
            <person name="Karpowicz S.J."/>
            <person name="Witman G.B."/>
            <person name="Terry A."/>
            <person name="Salamov A."/>
            <person name="Fritz-Laylin L.K."/>
            <person name="Marechal-Drouard L."/>
            <person name="Marshall W.F."/>
            <person name="Qu L.H."/>
            <person name="Nelson D.R."/>
            <person name="Sanderfoot A.A."/>
            <person name="Spalding M.H."/>
            <person name="Kapitonov V.V."/>
            <person name="Ren Q."/>
            <person name="Ferris P."/>
            <person name="Lindquist E."/>
            <person name="Shapiro H."/>
            <person name="Lucas S.M."/>
            <person name="Grimwood J."/>
            <person name="Schmutz J."/>
            <person name="Cardol P."/>
            <person name="Cerutti H."/>
            <person name="Chanfreau G."/>
            <person name="Chen C.L."/>
            <person name="Cognat V."/>
            <person name="Croft M.T."/>
            <person name="Dent R."/>
            <person name="Dutcher S."/>
            <person name="Fernandez E."/>
            <person name="Fukuzawa H."/>
            <person name="Gonzalez-Ballester D."/>
            <person name="Gonzalez-Halphen D."/>
            <person name="Hallmann A."/>
            <person name="Hanikenne M."/>
            <person name="Hippler M."/>
            <person name="Inwood W."/>
            <person name="Jabbari K."/>
            <person name="Kalanon M."/>
            <person name="Kuras R."/>
            <person name="Lefebvre P.A."/>
            <person name="Lemaire S.D."/>
            <person name="Lobanov A.V."/>
            <person name="Lohr M."/>
            <person name="Manuell A."/>
            <person name="Meier I."/>
            <person name="Mets L."/>
            <person name="Mittag M."/>
            <person name="Mittelmeier T."/>
            <person name="Moroney J.V."/>
            <person name="Moseley J."/>
            <person name="Napoli C."/>
            <person name="Nedelcu A.M."/>
            <person name="Niyogi K."/>
            <person name="Novoselov S.V."/>
            <person name="Paulsen I.T."/>
            <person name="Pazour G."/>
            <person name="Purton S."/>
            <person name="Ral J.P."/>
            <person name="Riano-Pachon D.M."/>
            <person name="Riekhof W."/>
            <person name="Rymarquis L."/>
            <person name="Schroda M."/>
            <person name="Stern D."/>
            <person name="Umen J."/>
            <person name="Willows R."/>
            <person name="Wilson N."/>
            <person name="Zimmer S.L."/>
            <person name="Allmer J."/>
            <person name="Balk J."/>
            <person name="Bisova K."/>
            <person name="Chen C.J."/>
            <person name="Elias M."/>
            <person name="Gendler K."/>
            <person name="Hauser C."/>
            <person name="Lamb M.R."/>
            <person name="Ledford H."/>
            <person name="Long J.C."/>
            <person name="Minagawa J."/>
            <person name="Page M.D."/>
            <person name="Pan J."/>
            <person name="Pootakham W."/>
            <person name="Roje S."/>
            <person name="Rose A."/>
            <person name="Stahlberg E."/>
            <person name="Terauchi A.M."/>
            <person name="Yang P."/>
            <person name="Ball S."/>
            <person name="Bowler C."/>
            <person name="Dieckmann C.L."/>
            <person name="Gladyshev V.N."/>
            <person name="Green P."/>
            <person name="Jorgensen R."/>
            <person name="Mayfield S."/>
            <person name="Mueller-Roeber B."/>
            <person name="Rajamani S."/>
            <person name="Sayre R.T."/>
            <person name="Brokstein P."/>
            <person name="Dubchak I."/>
            <person name="Goodstein D."/>
            <person name="Hornick L."/>
            <person name="Huang Y.W."/>
            <person name="Jhaveri J."/>
            <person name="Luo Y."/>
            <person name="Martinez D."/>
            <person name="Ngau W.C."/>
            <person name="Otillar B."/>
            <person name="Poliakov A."/>
            <person name="Porter A."/>
            <person name="Szajkowski L."/>
            <person name="Werner G."/>
            <person name="Zhou K."/>
            <person name="Grigoriev I.V."/>
            <person name="Rokhsar D.S."/>
            <person name="Grossman A.R."/>
        </authorList>
    </citation>
    <scope>NUCLEOTIDE SEQUENCE [LARGE SCALE GENOMIC DNA]</scope>
    <source>
        <strain evidence="12">CC-503</strain>
    </source>
</reference>
<dbReference type="GO" id="GO:0005737">
    <property type="term" value="C:cytoplasm"/>
    <property type="evidence" value="ECO:0000318"/>
    <property type="project" value="GO_Central"/>
</dbReference>
<organism evidence="11 12">
    <name type="scientific">Chlamydomonas reinhardtii</name>
    <name type="common">Chlamydomonas smithii</name>
    <dbReference type="NCBI Taxonomy" id="3055"/>
    <lineage>
        <taxon>Eukaryota</taxon>
        <taxon>Viridiplantae</taxon>
        <taxon>Chlorophyta</taxon>
        <taxon>core chlorophytes</taxon>
        <taxon>Chlorophyceae</taxon>
        <taxon>CS clade</taxon>
        <taxon>Chlamydomonadales</taxon>
        <taxon>Chlamydomonadaceae</taxon>
        <taxon>Chlamydomonas</taxon>
    </lineage>
</organism>
<dbReference type="Gene3D" id="1.10.238.10">
    <property type="entry name" value="EF-hand"/>
    <property type="match status" value="2"/>
</dbReference>
<dbReference type="RefSeq" id="XP_042919823.1">
    <property type="nucleotide sequence ID" value="XM_043066426.1"/>
</dbReference>
<feature type="compositionally biased region" description="Low complexity" evidence="8">
    <location>
        <begin position="284"/>
        <end position="303"/>
    </location>
</feature>
<evidence type="ECO:0000256" key="5">
    <source>
        <dbReference type="ARBA" id="ARBA00022837"/>
    </source>
</evidence>
<feature type="region of interest" description="Disordered" evidence="8">
    <location>
        <begin position="412"/>
        <end position="444"/>
    </location>
</feature>
<feature type="compositionally biased region" description="Low complexity" evidence="8">
    <location>
        <begin position="333"/>
        <end position="357"/>
    </location>
</feature>
<feature type="region of interest" description="Disordered" evidence="8">
    <location>
        <begin position="1"/>
        <end position="42"/>
    </location>
</feature>
<keyword evidence="2" id="KW-0808">Transferase</keyword>
<accession>A0A2K3D913</accession>
<dbReference type="SUPFAM" id="SSF47473">
    <property type="entry name" value="EF-hand"/>
    <property type="match status" value="1"/>
</dbReference>
<feature type="region of interest" description="Disordered" evidence="8">
    <location>
        <begin position="1577"/>
        <end position="1829"/>
    </location>
</feature>
<feature type="compositionally biased region" description="Low complexity" evidence="8">
    <location>
        <begin position="154"/>
        <end position="184"/>
    </location>
</feature>
<dbReference type="GO" id="GO:0035556">
    <property type="term" value="P:intracellular signal transduction"/>
    <property type="evidence" value="ECO:0000318"/>
    <property type="project" value="GO_Central"/>
</dbReference>
<feature type="compositionally biased region" description="Gly residues" evidence="8">
    <location>
        <begin position="1345"/>
        <end position="1356"/>
    </location>
</feature>
<gene>
    <name evidence="11" type="ORF">CHLRE_10g418900v5</name>
</gene>
<dbReference type="PROSITE" id="PS50011">
    <property type="entry name" value="PROTEIN_KINASE_DOM"/>
    <property type="match status" value="1"/>
</dbReference>
<feature type="compositionally biased region" description="Gly residues" evidence="8">
    <location>
        <begin position="1804"/>
        <end position="1816"/>
    </location>
</feature>
<evidence type="ECO:0000313" key="11">
    <source>
        <dbReference type="EMBL" id="PNW77016.1"/>
    </source>
</evidence>
<feature type="compositionally biased region" description="Gly residues" evidence="8">
    <location>
        <begin position="1326"/>
        <end position="1337"/>
    </location>
</feature>
<dbReference type="GO" id="GO:0005509">
    <property type="term" value="F:calcium ion binding"/>
    <property type="evidence" value="ECO:0007669"/>
    <property type="project" value="InterPro"/>
</dbReference>
<feature type="domain" description="Protein kinase" evidence="9">
    <location>
        <begin position="454"/>
        <end position="752"/>
    </location>
</feature>
<evidence type="ECO:0000256" key="2">
    <source>
        <dbReference type="ARBA" id="ARBA00022679"/>
    </source>
</evidence>
<evidence type="ECO:0000256" key="6">
    <source>
        <dbReference type="ARBA" id="ARBA00022840"/>
    </source>
</evidence>
<feature type="domain" description="EF-hand" evidence="10">
    <location>
        <begin position="972"/>
        <end position="1007"/>
    </location>
</feature>
<dbReference type="CDD" id="cd05117">
    <property type="entry name" value="STKc_CAMK"/>
    <property type="match status" value="1"/>
</dbReference>
<dbReference type="SMART" id="SM00220">
    <property type="entry name" value="S_TKc"/>
    <property type="match status" value="1"/>
</dbReference>
<dbReference type="InterPro" id="IPR008271">
    <property type="entry name" value="Ser/Thr_kinase_AS"/>
</dbReference>
<evidence type="ECO:0000256" key="1">
    <source>
        <dbReference type="ARBA" id="ARBA00022527"/>
    </source>
</evidence>
<feature type="compositionally biased region" description="Low complexity" evidence="8">
    <location>
        <begin position="1112"/>
        <end position="1121"/>
    </location>
</feature>
<feature type="compositionally biased region" description="Acidic residues" evidence="8">
    <location>
        <begin position="1160"/>
        <end position="1172"/>
    </location>
</feature>
<feature type="compositionally biased region" description="Low complexity" evidence="8">
    <location>
        <begin position="1135"/>
        <end position="1150"/>
    </location>
</feature>
<feature type="compositionally biased region" description="Low complexity" evidence="8">
    <location>
        <begin position="94"/>
        <end position="110"/>
    </location>
</feature>
<evidence type="ECO:0000256" key="8">
    <source>
        <dbReference type="SAM" id="MobiDB-lite"/>
    </source>
</evidence>
<feature type="compositionally biased region" description="Gly residues" evidence="8">
    <location>
        <begin position="1739"/>
        <end position="1754"/>
    </location>
</feature>
<dbReference type="InterPro" id="IPR011992">
    <property type="entry name" value="EF-hand-dom_pair"/>
</dbReference>
<feature type="compositionally biased region" description="Basic residues" evidence="8">
    <location>
        <begin position="1052"/>
        <end position="1073"/>
    </location>
</feature>
<evidence type="ECO:0000256" key="4">
    <source>
        <dbReference type="ARBA" id="ARBA00022777"/>
    </source>
</evidence>
<dbReference type="PANTHER" id="PTHR24349">
    <property type="entry name" value="SERINE/THREONINE-PROTEIN KINASE"/>
    <property type="match status" value="1"/>
</dbReference>
<dbReference type="InterPro" id="IPR017441">
    <property type="entry name" value="Protein_kinase_ATP_BS"/>
</dbReference>
<dbReference type="GO" id="GO:0005634">
    <property type="term" value="C:nucleus"/>
    <property type="evidence" value="ECO:0000318"/>
    <property type="project" value="GO_Central"/>
</dbReference>
<dbReference type="SMART" id="SM00054">
    <property type="entry name" value="EFh"/>
    <property type="match status" value="4"/>
</dbReference>
<feature type="compositionally biased region" description="Low complexity" evidence="8">
    <location>
        <begin position="1371"/>
        <end position="1391"/>
    </location>
</feature>
<keyword evidence="6 7" id="KW-0067">ATP-binding</keyword>
<evidence type="ECO:0000256" key="7">
    <source>
        <dbReference type="PROSITE-ProRule" id="PRU10141"/>
    </source>
</evidence>
<dbReference type="GO" id="GO:0009931">
    <property type="term" value="F:calcium-dependent protein serine/threonine kinase activity"/>
    <property type="evidence" value="ECO:0000318"/>
    <property type="project" value="GO_Central"/>
</dbReference>
<dbReference type="InParanoid" id="A0A2K3D913"/>
<feature type="compositionally biased region" description="Gly residues" evidence="8">
    <location>
        <begin position="908"/>
        <end position="924"/>
    </location>
</feature>
<keyword evidence="4" id="KW-0418">Kinase</keyword>
<feature type="compositionally biased region" description="Pro residues" evidence="8">
    <location>
        <begin position="358"/>
        <end position="381"/>
    </location>
</feature>
<dbReference type="Gramene" id="PNW77016">
    <property type="protein sequence ID" value="PNW77016"/>
    <property type="gene ID" value="CHLRE_10g418900v5"/>
</dbReference>
<name>A0A2K3D913_CHLRE</name>
<dbReference type="PROSITE" id="PS50222">
    <property type="entry name" value="EF_HAND_2"/>
    <property type="match status" value="4"/>
</dbReference>
<dbReference type="OrthoDB" id="40902at2759"/>
<keyword evidence="12" id="KW-1185">Reference proteome</keyword>
<feature type="region of interest" description="Disordered" evidence="8">
    <location>
        <begin position="1009"/>
        <end position="1270"/>
    </location>
</feature>
<dbReference type="Gene3D" id="3.30.200.20">
    <property type="entry name" value="Phosphorylase Kinase, domain 1"/>
    <property type="match status" value="1"/>
</dbReference>
<dbReference type="GeneID" id="5728316"/>
<dbReference type="CDD" id="cd00051">
    <property type="entry name" value="EFh"/>
    <property type="match status" value="2"/>
</dbReference>
<dbReference type="PROSITE" id="PS00108">
    <property type="entry name" value="PROTEIN_KINASE_ST"/>
    <property type="match status" value="1"/>
</dbReference>
<keyword evidence="5" id="KW-0106">Calcium</keyword>
<dbReference type="InterPro" id="IPR050205">
    <property type="entry name" value="CDPK_Ser/Thr_kinases"/>
</dbReference>
<feature type="domain" description="EF-hand" evidence="10">
    <location>
        <begin position="936"/>
        <end position="971"/>
    </location>
</feature>
<evidence type="ECO:0008006" key="13">
    <source>
        <dbReference type="Google" id="ProtNLM"/>
    </source>
</evidence>
<dbReference type="GO" id="GO:0005516">
    <property type="term" value="F:calmodulin binding"/>
    <property type="evidence" value="ECO:0000318"/>
    <property type="project" value="GO_Central"/>
</dbReference>
<dbReference type="Proteomes" id="UP000006906">
    <property type="component" value="Chromosome 10"/>
</dbReference>
<dbReference type="EMBL" id="CM008971">
    <property type="protein sequence ID" value="PNW77016.1"/>
    <property type="molecule type" value="Genomic_DNA"/>
</dbReference>
<dbReference type="InterPro" id="IPR011009">
    <property type="entry name" value="Kinase-like_dom_sf"/>
</dbReference>
<feature type="compositionally biased region" description="Low complexity" evidence="8">
    <location>
        <begin position="412"/>
        <end position="440"/>
    </location>
</feature>
<keyword evidence="3 7" id="KW-0547">Nucleotide-binding</keyword>